<protein>
    <submittedName>
        <fullName evidence="1">Uncharacterized protein</fullName>
    </submittedName>
</protein>
<evidence type="ECO:0000313" key="2">
    <source>
        <dbReference type="Proteomes" id="UP001500220"/>
    </source>
</evidence>
<reference evidence="1 2" key="1">
    <citation type="journal article" date="2019" name="Int. J. Syst. Evol. Microbiol.">
        <title>The Global Catalogue of Microorganisms (GCM) 10K type strain sequencing project: providing services to taxonomists for standard genome sequencing and annotation.</title>
        <authorList>
            <consortium name="The Broad Institute Genomics Platform"/>
            <consortium name="The Broad Institute Genome Sequencing Center for Infectious Disease"/>
            <person name="Wu L."/>
            <person name="Ma J."/>
        </authorList>
    </citation>
    <scope>NUCLEOTIDE SEQUENCE [LARGE SCALE GENOMIC DNA]</scope>
    <source>
        <strain evidence="1 2">JCM 10664</strain>
    </source>
</reference>
<name>A0ABN1CK61_9PSEU</name>
<sequence length="81" mass="8292">MDSYKSDGNWDSYEPIGEIDGRKAARAVAKGASGQGGCSALIDAGGGVVIVDVVGVMRDSVPDTCGEAERAARQIAPKLPK</sequence>
<organism evidence="1 2">
    <name type="scientific">Saccharopolyspora thermophila</name>
    <dbReference type="NCBI Taxonomy" id="89367"/>
    <lineage>
        <taxon>Bacteria</taxon>
        <taxon>Bacillati</taxon>
        <taxon>Actinomycetota</taxon>
        <taxon>Actinomycetes</taxon>
        <taxon>Pseudonocardiales</taxon>
        <taxon>Pseudonocardiaceae</taxon>
        <taxon>Saccharopolyspora</taxon>
    </lineage>
</organism>
<proteinExistence type="predicted"/>
<evidence type="ECO:0000313" key="1">
    <source>
        <dbReference type="EMBL" id="GAA0520773.1"/>
    </source>
</evidence>
<keyword evidence="2" id="KW-1185">Reference proteome</keyword>
<gene>
    <name evidence="1" type="ORF">GCM10009545_23560</name>
</gene>
<comment type="caution">
    <text evidence="1">The sequence shown here is derived from an EMBL/GenBank/DDBJ whole genome shotgun (WGS) entry which is preliminary data.</text>
</comment>
<dbReference type="EMBL" id="BAAAHC010000009">
    <property type="protein sequence ID" value="GAA0520773.1"/>
    <property type="molecule type" value="Genomic_DNA"/>
</dbReference>
<accession>A0ABN1CK61</accession>
<dbReference type="Proteomes" id="UP001500220">
    <property type="component" value="Unassembled WGS sequence"/>
</dbReference>